<gene>
    <name evidence="2" type="ORF">MXMO3_02556</name>
</gene>
<proteinExistence type="predicted"/>
<dbReference type="STRING" id="1122213.GCA_000423365_00193"/>
<sequence>MAFAQKYEKAIEELRASKIWGANHDQPLNKIYRKLGLKVPPPHYASFGQVFLAHGVFFLIMWIVLWIFNPFSWPGMTVTFVVVTGLLGGLIYSAIMAAYYRWDRKRHNLTPWDEL</sequence>
<dbReference type="Pfam" id="PF19942">
    <property type="entry name" value="DUF6404"/>
    <property type="match status" value="1"/>
</dbReference>
<dbReference type="KEGG" id="mmyr:MXMO3_02556"/>
<dbReference type="EMBL" id="CP021330">
    <property type="protein sequence ID" value="AVX05068.1"/>
    <property type="molecule type" value="Genomic_DNA"/>
</dbReference>
<dbReference type="InterPro" id="IPR045644">
    <property type="entry name" value="DUF6404"/>
</dbReference>
<keyword evidence="1" id="KW-0472">Membrane</keyword>
<keyword evidence="1" id="KW-1133">Transmembrane helix</keyword>
<feature type="transmembrane region" description="Helical" evidence="1">
    <location>
        <begin position="80"/>
        <end position="100"/>
    </location>
</feature>
<protein>
    <submittedName>
        <fullName evidence="2">Uncharacterized protein</fullName>
    </submittedName>
</protein>
<keyword evidence="1" id="KW-0812">Transmembrane</keyword>
<dbReference type="Proteomes" id="UP000258927">
    <property type="component" value="Chromosome"/>
</dbReference>
<feature type="transmembrane region" description="Helical" evidence="1">
    <location>
        <begin position="44"/>
        <end position="68"/>
    </location>
</feature>
<evidence type="ECO:0000313" key="2">
    <source>
        <dbReference type="EMBL" id="AVX05068.1"/>
    </source>
</evidence>
<keyword evidence="3" id="KW-1185">Reference proteome</keyword>
<name>A0A2R4MGA1_9HYPH</name>
<evidence type="ECO:0000256" key="1">
    <source>
        <dbReference type="SAM" id="Phobius"/>
    </source>
</evidence>
<evidence type="ECO:0000313" key="3">
    <source>
        <dbReference type="Proteomes" id="UP000258927"/>
    </source>
</evidence>
<organism evidence="2 3">
    <name type="scientific">Maritalea myrionectae</name>
    <dbReference type="NCBI Taxonomy" id="454601"/>
    <lineage>
        <taxon>Bacteria</taxon>
        <taxon>Pseudomonadati</taxon>
        <taxon>Pseudomonadota</taxon>
        <taxon>Alphaproteobacteria</taxon>
        <taxon>Hyphomicrobiales</taxon>
        <taxon>Devosiaceae</taxon>
        <taxon>Maritalea</taxon>
    </lineage>
</organism>
<reference evidence="2 3" key="1">
    <citation type="submission" date="2017-05" db="EMBL/GenBank/DDBJ databases">
        <title>Genome Analysis of Maritalea myrionectae HL2708#5.</title>
        <authorList>
            <consortium name="Cotde Inc.-PKNU"/>
            <person name="Jang D."/>
            <person name="Oh H.-M."/>
        </authorList>
    </citation>
    <scope>NUCLEOTIDE SEQUENCE [LARGE SCALE GENOMIC DNA]</scope>
    <source>
        <strain evidence="2 3">HL2708#5</strain>
    </source>
</reference>
<dbReference type="RefSeq" id="WP_117396111.1">
    <property type="nucleotide sequence ID" value="NZ_CP021330.1"/>
</dbReference>
<dbReference type="AlphaFoldDB" id="A0A2R4MGA1"/>
<accession>A0A2R4MGA1</accession>